<dbReference type="AlphaFoldDB" id="A0A916WIC1"/>
<accession>A0A916WIC1</accession>
<dbReference type="RefSeq" id="WP_188825073.1">
    <property type="nucleotide sequence ID" value="NZ_BMHH01000013.1"/>
</dbReference>
<evidence type="ECO:0000313" key="2">
    <source>
        <dbReference type="Proteomes" id="UP000646478"/>
    </source>
</evidence>
<name>A0A916WIC1_9HYPH</name>
<comment type="caution">
    <text evidence="1">The sequence shown here is derived from an EMBL/GenBank/DDBJ whole genome shotgun (WGS) entry which is preliminary data.</text>
</comment>
<proteinExistence type="predicted"/>
<dbReference type="Proteomes" id="UP000646478">
    <property type="component" value="Unassembled WGS sequence"/>
</dbReference>
<dbReference type="EMBL" id="BMHH01000013">
    <property type="protein sequence ID" value="GGB00388.1"/>
    <property type="molecule type" value="Genomic_DNA"/>
</dbReference>
<sequence>MEIKASDIPFKGDVFIDVGAAPSQAHILNPFSGEWEEFASLHHAYAALFKAAAQRIELLSVELARLEAVA</sequence>
<gene>
    <name evidence="1" type="ORF">GCM10011491_30730</name>
</gene>
<reference evidence="1" key="2">
    <citation type="submission" date="2020-09" db="EMBL/GenBank/DDBJ databases">
        <authorList>
            <person name="Sun Q."/>
            <person name="Zhou Y."/>
        </authorList>
    </citation>
    <scope>NUCLEOTIDE SEQUENCE</scope>
    <source>
        <strain evidence="1">CGMCC 1.15082</strain>
    </source>
</reference>
<reference evidence="1" key="1">
    <citation type="journal article" date="2014" name="Int. J. Syst. Evol. Microbiol.">
        <title>Complete genome sequence of Corynebacterium casei LMG S-19264T (=DSM 44701T), isolated from a smear-ripened cheese.</title>
        <authorList>
            <consortium name="US DOE Joint Genome Institute (JGI-PGF)"/>
            <person name="Walter F."/>
            <person name="Albersmeier A."/>
            <person name="Kalinowski J."/>
            <person name="Ruckert C."/>
        </authorList>
    </citation>
    <scope>NUCLEOTIDE SEQUENCE</scope>
    <source>
        <strain evidence="1">CGMCC 1.15082</strain>
    </source>
</reference>
<protein>
    <submittedName>
        <fullName evidence="1">Uncharacterized protein</fullName>
    </submittedName>
</protein>
<keyword evidence="2" id="KW-1185">Reference proteome</keyword>
<evidence type="ECO:0000313" key="1">
    <source>
        <dbReference type="EMBL" id="GGB00388.1"/>
    </source>
</evidence>
<organism evidence="1 2">
    <name type="scientific">Brucella endophytica</name>
    <dbReference type="NCBI Taxonomy" id="1963359"/>
    <lineage>
        <taxon>Bacteria</taxon>
        <taxon>Pseudomonadati</taxon>
        <taxon>Pseudomonadota</taxon>
        <taxon>Alphaproteobacteria</taxon>
        <taxon>Hyphomicrobiales</taxon>
        <taxon>Brucellaceae</taxon>
        <taxon>Brucella/Ochrobactrum group</taxon>
        <taxon>Brucella</taxon>
    </lineage>
</organism>